<protein>
    <submittedName>
        <fullName evidence="3">Putative pyrroloquinoline-quinone binding quinoprotein</fullName>
    </submittedName>
</protein>
<accession>A0A660LBI4</accession>
<evidence type="ECO:0000259" key="2">
    <source>
        <dbReference type="Pfam" id="PF13360"/>
    </source>
</evidence>
<proteinExistence type="predicted"/>
<dbReference type="PANTHER" id="PTHR34512:SF30">
    <property type="entry name" value="OUTER MEMBRANE PROTEIN ASSEMBLY FACTOR BAMB"/>
    <property type="match status" value="1"/>
</dbReference>
<comment type="caution">
    <text evidence="3">The sequence shown here is derived from an EMBL/GenBank/DDBJ whole genome shotgun (WGS) entry which is preliminary data.</text>
</comment>
<organism evidence="3 4">
    <name type="scientific">Solirubrobacter pauli</name>
    <dbReference type="NCBI Taxonomy" id="166793"/>
    <lineage>
        <taxon>Bacteria</taxon>
        <taxon>Bacillati</taxon>
        <taxon>Actinomycetota</taxon>
        <taxon>Thermoleophilia</taxon>
        <taxon>Solirubrobacterales</taxon>
        <taxon>Solirubrobacteraceae</taxon>
        <taxon>Solirubrobacter</taxon>
    </lineage>
</organism>
<feature type="domain" description="Pyrrolo-quinoline quinone repeat" evidence="2">
    <location>
        <begin position="139"/>
        <end position="292"/>
    </location>
</feature>
<reference evidence="3 4" key="1">
    <citation type="submission" date="2018-10" db="EMBL/GenBank/DDBJ databases">
        <title>Genomic Encyclopedia of Archaeal and Bacterial Type Strains, Phase II (KMG-II): from individual species to whole genera.</title>
        <authorList>
            <person name="Goeker M."/>
        </authorList>
    </citation>
    <scope>NUCLEOTIDE SEQUENCE [LARGE SCALE GENOMIC DNA]</scope>
    <source>
        <strain evidence="3 4">DSM 14954</strain>
    </source>
</reference>
<dbReference type="InterPro" id="IPR015943">
    <property type="entry name" value="WD40/YVTN_repeat-like_dom_sf"/>
</dbReference>
<dbReference type="SUPFAM" id="SSF50998">
    <property type="entry name" value="Quinoprotein alcohol dehydrogenase-like"/>
    <property type="match status" value="1"/>
</dbReference>
<dbReference type="AlphaFoldDB" id="A0A660LBI4"/>
<name>A0A660LBI4_9ACTN</name>
<dbReference type="Proteomes" id="UP000278962">
    <property type="component" value="Unassembled WGS sequence"/>
</dbReference>
<evidence type="ECO:0000256" key="1">
    <source>
        <dbReference type="SAM" id="Phobius"/>
    </source>
</evidence>
<keyword evidence="1" id="KW-0812">Transmembrane</keyword>
<evidence type="ECO:0000313" key="3">
    <source>
        <dbReference type="EMBL" id="RKQ91585.1"/>
    </source>
</evidence>
<dbReference type="Gene3D" id="2.130.10.10">
    <property type="entry name" value="YVTN repeat-like/Quinoprotein amine dehydrogenase"/>
    <property type="match status" value="1"/>
</dbReference>
<sequence>MRWIPLVLAVLGLAAGITLPFFWASAAPVWLGAALLVVAGALSRRLVPAAAALVAAVVLVLAPGLVNGYRNGQGIAWAVPAGERLELAQEGLAVTRTRSGLRGRDLRTGERRWDLRLPEGDGDVRVWRIDDRLIVNWSDDILRAVGVDDGRERWQAVPLDTQLVGVTDGEHVAVTRCSGFPQCEIQSLSLETGLVVWRADITGTGDYLGVPMPDRGAPQRALAPWRASFVLVGDDERWQARDLATGRVLETGSHQDGSTAIHGDVLVRSTDDGALRATNVQTGEELWSRPPGDGRASLSPIVSTDTLALPEGVLVLSGDGYATDSIRLGERLRTLNTLTGEERTAKLDTGHGLVEVLGSERPRAKRPVVLARDYEEDGRPSKIAADGRTYAREDVRDVHVTADRIGFESDGHTWGTGRGRVIEVFDRRSGKRLVRHAAQDADIRTQGDALVISEGSDEELVQRVVSP</sequence>
<dbReference type="InterPro" id="IPR002372">
    <property type="entry name" value="PQQ_rpt_dom"/>
</dbReference>
<dbReference type="EMBL" id="RBIL01000001">
    <property type="protein sequence ID" value="RKQ91585.1"/>
    <property type="molecule type" value="Genomic_DNA"/>
</dbReference>
<gene>
    <name evidence="3" type="ORF">C8N24_1408</name>
</gene>
<dbReference type="InterPro" id="IPR011047">
    <property type="entry name" value="Quinoprotein_ADH-like_sf"/>
</dbReference>
<dbReference type="PANTHER" id="PTHR34512">
    <property type="entry name" value="CELL SURFACE PROTEIN"/>
    <property type="match status" value="1"/>
</dbReference>
<feature type="transmembrane region" description="Helical" evidence="1">
    <location>
        <begin position="49"/>
        <end position="66"/>
    </location>
</feature>
<evidence type="ECO:0000313" key="4">
    <source>
        <dbReference type="Proteomes" id="UP000278962"/>
    </source>
</evidence>
<keyword evidence="4" id="KW-1185">Reference proteome</keyword>
<keyword evidence="1" id="KW-1133">Transmembrane helix</keyword>
<keyword evidence="1" id="KW-0472">Membrane</keyword>
<dbReference type="Pfam" id="PF13360">
    <property type="entry name" value="PQQ_2"/>
    <property type="match status" value="1"/>
</dbReference>
<dbReference type="RefSeq" id="WP_170178899.1">
    <property type="nucleotide sequence ID" value="NZ_RBIL01000001.1"/>
</dbReference>